<evidence type="ECO:0000313" key="4">
    <source>
        <dbReference type="EMBL" id="GIQ80311.1"/>
    </source>
</evidence>
<name>A0A9K3CND3_9EUKA</name>
<dbReference type="EMBL" id="BDIP01000141">
    <property type="protein sequence ID" value="GIQ80311.1"/>
    <property type="molecule type" value="Genomic_DNA"/>
</dbReference>
<dbReference type="SUPFAM" id="SSF56300">
    <property type="entry name" value="Metallo-dependent phosphatases"/>
    <property type="match status" value="1"/>
</dbReference>
<evidence type="ECO:0000259" key="3">
    <source>
        <dbReference type="Pfam" id="PF00149"/>
    </source>
</evidence>
<evidence type="ECO:0000256" key="2">
    <source>
        <dbReference type="ARBA" id="ARBA00022801"/>
    </source>
</evidence>
<protein>
    <recommendedName>
        <fullName evidence="3">Calcineurin-like phosphoesterase domain-containing protein</fullName>
    </recommendedName>
</protein>
<reference evidence="4 5" key="1">
    <citation type="journal article" date="2018" name="PLoS ONE">
        <title>The draft genome of Kipferlia bialata reveals reductive genome evolution in fornicate parasites.</title>
        <authorList>
            <person name="Tanifuji G."/>
            <person name="Takabayashi S."/>
            <person name="Kume K."/>
            <person name="Takagi M."/>
            <person name="Nakayama T."/>
            <person name="Kamikawa R."/>
            <person name="Inagaki Y."/>
            <person name="Hashimoto T."/>
        </authorList>
    </citation>
    <scope>NUCLEOTIDE SEQUENCE [LARGE SCALE GENOMIC DNA]</scope>
    <source>
        <strain evidence="4">NY0173</strain>
    </source>
</reference>
<gene>
    <name evidence="4" type="ORF">KIPB_001088</name>
</gene>
<organism evidence="4 5">
    <name type="scientific">Kipferlia bialata</name>
    <dbReference type="NCBI Taxonomy" id="797122"/>
    <lineage>
        <taxon>Eukaryota</taxon>
        <taxon>Metamonada</taxon>
        <taxon>Carpediemonas-like organisms</taxon>
        <taxon>Kipferlia</taxon>
    </lineage>
</organism>
<evidence type="ECO:0000313" key="5">
    <source>
        <dbReference type="Proteomes" id="UP000265618"/>
    </source>
</evidence>
<dbReference type="GO" id="GO:0016020">
    <property type="term" value="C:membrane"/>
    <property type="evidence" value="ECO:0007669"/>
    <property type="project" value="GOC"/>
</dbReference>
<proteinExistence type="predicted"/>
<dbReference type="Gene3D" id="3.60.21.10">
    <property type="match status" value="1"/>
</dbReference>
<dbReference type="OrthoDB" id="783096at2759"/>
<dbReference type="GO" id="GO:0009245">
    <property type="term" value="P:lipid A biosynthetic process"/>
    <property type="evidence" value="ECO:0007669"/>
    <property type="project" value="TreeGrafter"/>
</dbReference>
<keyword evidence="1" id="KW-0479">Metal-binding</keyword>
<dbReference type="InterPro" id="IPR004843">
    <property type="entry name" value="Calcineurin-like_PHP"/>
</dbReference>
<dbReference type="GO" id="GO:0046872">
    <property type="term" value="F:metal ion binding"/>
    <property type="evidence" value="ECO:0007669"/>
    <property type="project" value="UniProtKB-KW"/>
</dbReference>
<dbReference type="InterPro" id="IPR051158">
    <property type="entry name" value="Metallophosphoesterase_sf"/>
</dbReference>
<dbReference type="AlphaFoldDB" id="A0A9K3CND3"/>
<dbReference type="GO" id="GO:0008758">
    <property type="term" value="F:UDP-2,3-diacylglucosamine hydrolase activity"/>
    <property type="evidence" value="ECO:0007669"/>
    <property type="project" value="TreeGrafter"/>
</dbReference>
<accession>A0A9K3CND3</accession>
<dbReference type="PANTHER" id="PTHR31302:SF31">
    <property type="entry name" value="PHOSPHODIESTERASE YAEI"/>
    <property type="match status" value="1"/>
</dbReference>
<feature type="domain" description="Calcineurin-like phosphoesterase" evidence="3">
    <location>
        <begin position="33"/>
        <end position="244"/>
    </location>
</feature>
<dbReference type="Proteomes" id="UP000265618">
    <property type="component" value="Unassembled WGS sequence"/>
</dbReference>
<dbReference type="Pfam" id="PF00149">
    <property type="entry name" value="Metallophos"/>
    <property type="match status" value="1"/>
</dbReference>
<dbReference type="PANTHER" id="PTHR31302">
    <property type="entry name" value="TRANSMEMBRANE PROTEIN WITH METALLOPHOSPHOESTERASE DOMAIN-RELATED"/>
    <property type="match status" value="1"/>
</dbReference>
<keyword evidence="5" id="KW-1185">Reference proteome</keyword>
<comment type="caution">
    <text evidence="4">The sequence shown here is derived from an EMBL/GenBank/DDBJ whole genome shotgun (WGS) entry which is preliminary data.</text>
</comment>
<dbReference type="InterPro" id="IPR029052">
    <property type="entry name" value="Metallo-depent_PP-like"/>
</dbReference>
<evidence type="ECO:0000256" key="1">
    <source>
        <dbReference type="ARBA" id="ARBA00022723"/>
    </source>
</evidence>
<keyword evidence="2" id="KW-0378">Hydrolase</keyword>
<sequence length="307" mass="33193">MYIMPQLPVAVRRVTVDLTDRKTGDGPVQTTSVALFSDTHWCGLVPMRVVRQTVDALNGLKADAVVFAGDMSDGGPVPSVVSRIAELTRIEAPLFGVTGNHEAFDKPRAMINTLKNAGRMHVLENEWADSTPKAGPLPIVICGAHDTAFGQPETSQTETETDVVEGYQSVSNSPAGSTQVKQRGVISPAQPTTRKRLVCDIEGTLSSAPCDRPRLLLCHNPDRRTMAQAADAGADIVCSGHTHAGQVWPFNIAVRIVYKQFFAGHSLVESDRRDHPMHAVVTSGAGCWGPQQRFPSRNEICLLTVLH</sequence>